<feature type="region of interest" description="Disordered" evidence="6">
    <location>
        <begin position="390"/>
        <end position="458"/>
    </location>
</feature>
<reference evidence="10" key="2">
    <citation type="journal article" date="2021" name="Sci. Data">
        <title>Chromosome-scale genome sequencing, assembly and annotation of six genomes from subfamily Leishmaniinae.</title>
        <authorList>
            <person name="Almutairi H."/>
            <person name="Urbaniak M.D."/>
            <person name="Bates M.D."/>
            <person name="Jariyapan N."/>
            <person name="Kwakye-Nuako G."/>
            <person name="Thomaz Soccol V."/>
            <person name="Al-Salem W.S."/>
            <person name="Dillon R.J."/>
            <person name="Bates P.A."/>
            <person name="Gatherer D."/>
        </authorList>
    </citation>
    <scope>NUCLEOTIDE SEQUENCE [LARGE SCALE GENOMIC DNA]</scope>
</reference>
<dbReference type="GeneID" id="92357534"/>
<evidence type="ECO:0000256" key="2">
    <source>
        <dbReference type="ARBA" id="ARBA00022722"/>
    </source>
</evidence>
<evidence type="ECO:0000313" key="10">
    <source>
        <dbReference type="Proteomes" id="UP000674143"/>
    </source>
</evidence>
<feature type="region of interest" description="Disordered" evidence="6">
    <location>
        <begin position="561"/>
        <end position="582"/>
    </location>
</feature>
<organism evidence="9 10">
    <name type="scientific">Leishmania orientalis</name>
    <dbReference type="NCBI Taxonomy" id="2249476"/>
    <lineage>
        <taxon>Eukaryota</taxon>
        <taxon>Discoba</taxon>
        <taxon>Euglenozoa</taxon>
        <taxon>Kinetoplastea</taxon>
        <taxon>Metakinetoplastina</taxon>
        <taxon>Trypanosomatida</taxon>
        <taxon>Trypanosomatidae</taxon>
        <taxon>Leishmaniinae</taxon>
        <taxon>Leishmania</taxon>
    </lineage>
</organism>
<dbReference type="InterPro" id="IPR006085">
    <property type="entry name" value="XPG_DNA_repair_N"/>
</dbReference>
<dbReference type="Gene3D" id="3.40.50.1010">
    <property type="entry name" value="5'-nuclease"/>
    <property type="match status" value="2"/>
</dbReference>
<feature type="region of interest" description="Disordered" evidence="6">
    <location>
        <begin position="131"/>
        <end position="156"/>
    </location>
</feature>
<evidence type="ECO:0000256" key="4">
    <source>
        <dbReference type="ARBA" id="ARBA00022801"/>
    </source>
</evidence>
<dbReference type="RefSeq" id="XP_067059291.1">
    <property type="nucleotide sequence ID" value="XM_067203600.1"/>
</dbReference>
<dbReference type="PANTHER" id="PTHR11081">
    <property type="entry name" value="FLAP ENDONUCLEASE FAMILY MEMBER"/>
    <property type="match status" value="1"/>
</dbReference>
<dbReference type="InterPro" id="IPR006086">
    <property type="entry name" value="XPG-I_dom"/>
</dbReference>
<comment type="similarity">
    <text evidence="1">Belongs to the XPG/RAD2 endonuclease family. XPG subfamily.</text>
</comment>
<dbReference type="InterPro" id="IPR036279">
    <property type="entry name" value="5-3_exonuclease_C_sf"/>
</dbReference>
<dbReference type="EMBL" id="JAFHLR010000035">
    <property type="protein sequence ID" value="KAG5466401.1"/>
    <property type="molecule type" value="Genomic_DNA"/>
</dbReference>
<accession>A0A836KAI0</accession>
<dbReference type="KEGG" id="loi:92357534"/>
<reference evidence="10" key="1">
    <citation type="journal article" date="2021" name="Microbiol. Resour. Announc.">
        <title>LGAAP: Leishmaniinae Genome Assembly and Annotation Pipeline.</title>
        <authorList>
            <person name="Almutairi H."/>
            <person name="Urbaniak M.D."/>
            <person name="Bates M.D."/>
            <person name="Jariyapan N."/>
            <person name="Kwakye-Nuako G."/>
            <person name="Thomaz-Soccol V."/>
            <person name="Al-Salem W.S."/>
            <person name="Dillon R.J."/>
            <person name="Bates P.A."/>
            <person name="Gatherer D."/>
        </authorList>
    </citation>
    <scope>NUCLEOTIDE SEQUENCE [LARGE SCALE GENOMIC DNA]</scope>
</reference>
<gene>
    <name evidence="9" type="ORF">LSCM4_01552</name>
</gene>
<comment type="caution">
    <text evidence="9">The sequence shown here is derived from an EMBL/GenBank/DDBJ whole genome shotgun (WGS) entry which is preliminary data.</text>
</comment>
<dbReference type="SMART" id="SM00485">
    <property type="entry name" value="XPGN"/>
    <property type="match status" value="1"/>
</dbReference>
<dbReference type="Gene3D" id="1.10.150.20">
    <property type="entry name" value="5' to 3' exonuclease, C-terminal subdomain"/>
    <property type="match status" value="1"/>
</dbReference>
<protein>
    <recommendedName>
        <fullName evidence="11">DNA repair protein RAD2</fullName>
    </recommendedName>
</protein>
<dbReference type="PANTHER" id="PTHR11081:SF59">
    <property type="entry name" value="FI23547P1"/>
    <property type="match status" value="1"/>
</dbReference>
<dbReference type="Pfam" id="PF00752">
    <property type="entry name" value="XPG_N"/>
    <property type="match status" value="1"/>
</dbReference>
<dbReference type="SUPFAM" id="SSF47807">
    <property type="entry name" value="5' to 3' exonuclease, C-terminal subdomain"/>
    <property type="match status" value="1"/>
</dbReference>
<feature type="domain" description="XPG-I" evidence="7">
    <location>
        <begin position="640"/>
        <end position="708"/>
    </location>
</feature>
<evidence type="ECO:0000259" key="8">
    <source>
        <dbReference type="SMART" id="SM00485"/>
    </source>
</evidence>
<keyword evidence="2" id="KW-0540">Nuclease</keyword>
<dbReference type="InterPro" id="IPR019974">
    <property type="entry name" value="XPG_CS"/>
</dbReference>
<dbReference type="FunFam" id="3.40.50.1010:FF:000113">
    <property type="entry name" value="DNA repair protein RAD2, putative"/>
    <property type="match status" value="1"/>
</dbReference>
<keyword evidence="3" id="KW-0227">DNA damage</keyword>
<evidence type="ECO:0000313" key="9">
    <source>
        <dbReference type="EMBL" id="KAG5466401.1"/>
    </source>
</evidence>
<keyword evidence="5" id="KW-0234">DNA repair</keyword>
<proteinExistence type="inferred from homology"/>
<dbReference type="GO" id="GO:0003697">
    <property type="term" value="F:single-stranded DNA binding"/>
    <property type="evidence" value="ECO:0007669"/>
    <property type="project" value="InterPro"/>
</dbReference>
<dbReference type="InterPro" id="IPR006084">
    <property type="entry name" value="XPG/Rad2"/>
</dbReference>
<dbReference type="InterPro" id="IPR029060">
    <property type="entry name" value="PIN-like_dom_sf"/>
</dbReference>
<dbReference type="SMART" id="SM00484">
    <property type="entry name" value="XPGI"/>
    <property type="match status" value="1"/>
</dbReference>
<keyword evidence="4" id="KW-0378">Hydrolase</keyword>
<dbReference type="PRINTS" id="PR00853">
    <property type="entry name" value="XPGRADSUPER"/>
</dbReference>
<dbReference type="SUPFAM" id="SSF88723">
    <property type="entry name" value="PIN domain-like"/>
    <property type="match status" value="1"/>
</dbReference>
<evidence type="ECO:0000256" key="3">
    <source>
        <dbReference type="ARBA" id="ARBA00022763"/>
    </source>
</evidence>
<dbReference type="GO" id="GO:0005634">
    <property type="term" value="C:nucleus"/>
    <property type="evidence" value="ECO:0007669"/>
    <property type="project" value="InterPro"/>
</dbReference>
<sequence>MGVHGLWRLLDSFGVVVQPDTLKGKRVAIDASIWIAQFRARVAPGEDIEHKVLEGFLARILKLLFYEIRPVFVFDGTSSSSKGAEHDRRAKQRAGNAQALLKRRARQILMAQVAAGTVRLGHLKAVMPSDAQTEGSAAGAEKVSDAPTTSAAASSANGPIVSQTALDGGGAGRALGAATSTRSSVVHIGKRPRQAGEKALSPSGPHRRRRCRRKFRLSPEAVSATITQSFLSDAEGLLEERKRNEARVYQNALQNTSTSLFMGPRRVVDEHAVDFASVITSEHRKPLHPSCTAAVILVSGDEQEGDETDCVIVSGGESDAEAVSSTCFTVSSTDTEEGSSVEEVVLTDKAGGFGHMDAAEEESWFPPSARSPSTPTAVLESGDMTRFLNGLSPSMRTPPPKPVSTIAVSERAPSSRASSTSTALTVSADEDIASDLGSISSRSGSPNFPRSGSSEREATFTEVVDAGDSDSVKFTWEPFTQRLHPVQLLQQTQESECNPHSPRSTVAHPIPALSVVSSPADAATAGEEDDGDYTPVKAGQVFPQCPAAPVPLPALGSIGGGGKNEKGYFSGPPAEPSPNTVKSAVSEGAREPCYRRAELHSVSSNRICTMDGAPPRNGGAARVSRVIVPFELINVVELLDCCGVPFVLSPAEADAQCAFLARQGLVDAVFTEDSDVLVHGATTVLRGFFAQSKNVVAYEQAHLSACGITKTVLVALASLLGCDYTEGVSGIGLVSALEALVVAWTTAQGAESGAPSSSAVLHLLRRWALLVQQPPNTWQEVDDDMSILQFALLQADLAQWRTLEKRACFPEAHAVEAFFDAAVDSDTTPFEWLPPDWERIRLFAGALGALSSPWLVQRYELARTECLRREAAATKARASMVAGQRRLTEYGVQERVRATWAYQKQPPKHASVLAKLRAVQQMQ</sequence>
<dbReference type="PRINTS" id="PR00066">
    <property type="entry name" value="XRODRMPGMNTG"/>
</dbReference>
<dbReference type="SMR" id="A0A836KAI0"/>
<feature type="region of interest" description="Disordered" evidence="6">
    <location>
        <begin position="172"/>
        <end position="209"/>
    </location>
</feature>
<dbReference type="Proteomes" id="UP000674143">
    <property type="component" value="Unassembled WGS sequence"/>
</dbReference>
<feature type="compositionally biased region" description="Low complexity" evidence="6">
    <location>
        <begin position="407"/>
        <end position="427"/>
    </location>
</feature>
<evidence type="ECO:0000259" key="7">
    <source>
        <dbReference type="SMART" id="SM00484"/>
    </source>
</evidence>
<dbReference type="PROSITE" id="PS00841">
    <property type="entry name" value="XPG_1"/>
    <property type="match status" value="1"/>
</dbReference>
<dbReference type="Pfam" id="PF12813">
    <property type="entry name" value="XPG_I_2"/>
    <property type="match status" value="1"/>
</dbReference>
<dbReference type="InterPro" id="IPR039436">
    <property type="entry name" value="Asteroid_dom"/>
</dbReference>
<name>A0A836KAI0_9TRYP</name>
<dbReference type="AlphaFoldDB" id="A0A836KAI0"/>
<feature type="compositionally biased region" description="Low complexity" evidence="6">
    <location>
        <begin position="434"/>
        <end position="445"/>
    </location>
</feature>
<dbReference type="GO" id="GO:0006289">
    <property type="term" value="P:nucleotide-excision repair"/>
    <property type="evidence" value="ECO:0007669"/>
    <property type="project" value="InterPro"/>
</dbReference>
<dbReference type="InterPro" id="IPR001044">
    <property type="entry name" value="XPG/Rad2_eukaryotes"/>
</dbReference>
<feature type="domain" description="XPG N-terminal" evidence="8">
    <location>
        <begin position="1"/>
        <end position="96"/>
    </location>
</feature>
<keyword evidence="10" id="KW-1185">Reference proteome</keyword>
<evidence type="ECO:0000256" key="5">
    <source>
        <dbReference type="ARBA" id="ARBA00023204"/>
    </source>
</evidence>
<evidence type="ECO:0000256" key="6">
    <source>
        <dbReference type="SAM" id="MobiDB-lite"/>
    </source>
</evidence>
<dbReference type="GO" id="GO:0017108">
    <property type="term" value="F:5'-flap endonuclease activity"/>
    <property type="evidence" value="ECO:0007669"/>
    <property type="project" value="TreeGrafter"/>
</dbReference>
<evidence type="ECO:0008006" key="11">
    <source>
        <dbReference type="Google" id="ProtNLM"/>
    </source>
</evidence>
<evidence type="ECO:0000256" key="1">
    <source>
        <dbReference type="ARBA" id="ARBA00005283"/>
    </source>
</evidence>